<reference evidence="5" key="3">
    <citation type="submission" date="2025-08" db="UniProtKB">
        <authorList>
            <consortium name="Ensembl"/>
        </authorList>
    </citation>
    <scope>IDENTIFICATION</scope>
</reference>
<dbReference type="GeneID" id="100182886"/>
<proteinExistence type="inferred from homology"/>
<name>H2XZ38_CIOIN</name>
<reference evidence="6" key="1">
    <citation type="journal article" date="2002" name="Science">
        <title>The draft genome of Ciona intestinalis: insights into chordate and vertebrate origins.</title>
        <authorList>
            <person name="Dehal P."/>
            <person name="Satou Y."/>
            <person name="Campbell R.K."/>
            <person name="Chapman J."/>
            <person name="Degnan B."/>
            <person name="De Tomaso A."/>
            <person name="Davidson B."/>
            <person name="Di Gregorio A."/>
            <person name="Gelpke M."/>
            <person name="Goodstein D.M."/>
            <person name="Harafuji N."/>
            <person name="Hastings K.E."/>
            <person name="Ho I."/>
            <person name="Hotta K."/>
            <person name="Huang W."/>
            <person name="Kawashima T."/>
            <person name="Lemaire P."/>
            <person name="Martinez D."/>
            <person name="Meinertzhagen I.A."/>
            <person name="Necula S."/>
            <person name="Nonaka M."/>
            <person name="Putnam N."/>
            <person name="Rash S."/>
            <person name="Saiga H."/>
            <person name="Satake M."/>
            <person name="Terry A."/>
            <person name="Yamada L."/>
            <person name="Wang H.G."/>
            <person name="Awazu S."/>
            <person name="Azumi K."/>
            <person name="Boore J."/>
            <person name="Branno M."/>
            <person name="Chin-Bow S."/>
            <person name="DeSantis R."/>
            <person name="Doyle S."/>
            <person name="Francino P."/>
            <person name="Keys D.N."/>
            <person name="Haga S."/>
            <person name="Hayashi H."/>
            <person name="Hino K."/>
            <person name="Imai K.S."/>
            <person name="Inaba K."/>
            <person name="Kano S."/>
            <person name="Kobayashi K."/>
            <person name="Kobayashi M."/>
            <person name="Lee B.I."/>
            <person name="Makabe K.W."/>
            <person name="Manohar C."/>
            <person name="Matassi G."/>
            <person name="Medina M."/>
            <person name="Mochizuki Y."/>
            <person name="Mount S."/>
            <person name="Morishita T."/>
            <person name="Miura S."/>
            <person name="Nakayama A."/>
            <person name="Nishizaka S."/>
            <person name="Nomoto H."/>
            <person name="Ohta F."/>
            <person name="Oishi K."/>
            <person name="Rigoutsos I."/>
            <person name="Sano M."/>
            <person name="Sasaki A."/>
            <person name="Sasakura Y."/>
            <person name="Shoguchi E."/>
            <person name="Shin-i T."/>
            <person name="Spagnuolo A."/>
            <person name="Stainier D."/>
            <person name="Suzuki M.M."/>
            <person name="Tassy O."/>
            <person name="Takatori N."/>
            <person name="Tokuoka M."/>
            <person name="Yagi K."/>
            <person name="Yoshizaki F."/>
            <person name="Wada S."/>
            <person name="Zhang C."/>
            <person name="Hyatt P.D."/>
            <person name="Larimer F."/>
            <person name="Detter C."/>
            <person name="Doggett N."/>
            <person name="Glavina T."/>
            <person name="Hawkins T."/>
            <person name="Richardson P."/>
            <person name="Lucas S."/>
            <person name="Kohara Y."/>
            <person name="Levine M."/>
            <person name="Satoh N."/>
            <person name="Rokhsar D.S."/>
        </authorList>
    </citation>
    <scope>NUCLEOTIDE SEQUENCE [LARGE SCALE GENOMIC DNA]</scope>
</reference>
<sequence>MGKKKGNQSGAHLQKKDVYQRLNYLYQAAHFAISMQPMNKELSKYYTRTMKTLAQKNVVRLHPHVKRTICKHCDLLLIPGVTCTSRNKGKPKQTVVTCQGCGTFRRYLLNIDSKLWHDKPENIANVVMCNKS</sequence>
<dbReference type="Proteomes" id="UP000008144">
    <property type="component" value="Chromosome 1"/>
</dbReference>
<dbReference type="HOGENOM" id="CLU_079140_2_1_1"/>
<dbReference type="PANTHER" id="PTHR14742">
    <property type="entry name" value="RIBONUCLEASE P SUBUNIT P21"/>
    <property type="match status" value="1"/>
</dbReference>
<gene>
    <name evidence="5" type="primary">LOC100182886</name>
</gene>
<keyword evidence="2" id="KW-0479">Metal-binding</keyword>
<protein>
    <submittedName>
        <fullName evidence="5">Ribonuclease P protein subunit p21</fullName>
    </submittedName>
</protein>
<dbReference type="PANTHER" id="PTHR14742:SF0">
    <property type="entry name" value="RIBONUCLEASE P PROTEIN SUBUNIT P21"/>
    <property type="match status" value="1"/>
</dbReference>
<dbReference type="KEGG" id="cin:100182886"/>
<reference evidence="5" key="4">
    <citation type="submission" date="2025-09" db="UniProtKB">
        <authorList>
            <consortium name="Ensembl"/>
        </authorList>
    </citation>
    <scope>IDENTIFICATION</scope>
</reference>
<dbReference type="GeneTree" id="ENSGT00390000003020"/>
<dbReference type="InParanoid" id="H2XZ38"/>
<dbReference type="GO" id="GO:0046872">
    <property type="term" value="F:metal ion binding"/>
    <property type="evidence" value="ECO:0007669"/>
    <property type="project" value="UniProtKB-KW"/>
</dbReference>
<reference evidence="5" key="2">
    <citation type="journal article" date="2008" name="Genome Biol.">
        <title>Improved genome assembly and evidence-based global gene model set for the chordate Ciona intestinalis: new insight into intron and operon populations.</title>
        <authorList>
            <person name="Satou Y."/>
            <person name="Mineta K."/>
            <person name="Ogasawara M."/>
            <person name="Sasakura Y."/>
            <person name="Shoguchi E."/>
            <person name="Ueno K."/>
            <person name="Yamada L."/>
            <person name="Matsumoto J."/>
            <person name="Wasserscheid J."/>
            <person name="Dewar K."/>
            <person name="Wiley G.B."/>
            <person name="Macmil S.L."/>
            <person name="Roe B.A."/>
            <person name="Zeller R.W."/>
            <person name="Hastings K.E."/>
            <person name="Lemaire P."/>
            <person name="Lindquist E."/>
            <person name="Endo T."/>
            <person name="Hotta K."/>
            <person name="Inaba K."/>
        </authorList>
    </citation>
    <scope>NUCLEOTIDE SEQUENCE [LARGE SCALE GENOMIC DNA]</scope>
    <source>
        <strain evidence="5">wild type</strain>
    </source>
</reference>
<dbReference type="Gene3D" id="6.20.50.20">
    <property type="match status" value="1"/>
</dbReference>
<dbReference type="Ensembl" id="ENSCINT00000035312.1">
    <property type="protein sequence ID" value="ENSCINP00000034922.1"/>
    <property type="gene ID" value="ENSCING00000019032.1"/>
</dbReference>
<dbReference type="OrthoDB" id="128536at2759"/>
<keyword evidence="3" id="KW-0862">Zinc</keyword>
<keyword evidence="6" id="KW-1185">Reference proteome</keyword>
<keyword evidence="1" id="KW-0819">tRNA processing</keyword>
<evidence type="ECO:0000256" key="2">
    <source>
        <dbReference type="ARBA" id="ARBA00022723"/>
    </source>
</evidence>
<evidence type="ECO:0000313" key="5">
    <source>
        <dbReference type="Ensembl" id="ENSCINP00000034922.1"/>
    </source>
</evidence>
<dbReference type="GO" id="GO:0005655">
    <property type="term" value="C:nucleolar ribonuclease P complex"/>
    <property type="evidence" value="ECO:0000318"/>
    <property type="project" value="GO_Central"/>
</dbReference>
<dbReference type="InterPro" id="IPR007175">
    <property type="entry name" value="Rpr2/Snm1/Rpp21"/>
</dbReference>
<dbReference type="Pfam" id="PF04032">
    <property type="entry name" value="Rpr2"/>
    <property type="match status" value="1"/>
</dbReference>
<accession>A0A1W2WPD3</accession>
<organism evidence="5 6">
    <name type="scientific">Ciona intestinalis</name>
    <name type="common">Transparent sea squirt</name>
    <name type="synonym">Ascidia intestinalis</name>
    <dbReference type="NCBI Taxonomy" id="7719"/>
    <lineage>
        <taxon>Eukaryota</taxon>
        <taxon>Metazoa</taxon>
        <taxon>Chordata</taxon>
        <taxon>Tunicata</taxon>
        <taxon>Ascidiacea</taxon>
        <taxon>Phlebobranchia</taxon>
        <taxon>Cionidae</taxon>
        <taxon>Ciona</taxon>
    </lineage>
</organism>
<dbReference type="RefSeq" id="XP_002131371.1">
    <property type="nucleotide sequence ID" value="XM_002131335.5"/>
</dbReference>
<dbReference type="GO" id="GO:0008033">
    <property type="term" value="P:tRNA processing"/>
    <property type="evidence" value="ECO:0000318"/>
    <property type="project" value="GO_Central"/>
</dbReference>
<comment type="similarity">
    <text evidence="4">Belongs to the eukaryotic/archaeal RNase P protein component 4 family.</text>
</comment>
<dbReference type="EMBL" id="EAAA01000352">
    <property type="status" value="NOT_ANNOTATED_CDS"/>
    <property type="molecule type" value="Genomic_DNA"/>
</dbReference>
<evidence type="ECO:0000256" key="1">
    <source>
        <dbReference type="ARBA" id="ARBA00022694"/>
    </source>
</evidence>
<accession>H2XZ38</accession>
<dbReference type="AlphaFoldDB" id="H2XZ38"/>
<evidence type="ECO:0000313" key="6">
    <source>
        <dbReference type="Proteomes" id="UP000008144"/>
    </source>
</evidence>
<evidence type="ECO:0000256" key="4">
    <source>
        <dbReference type="ARBA" id="ARBA00038402"/>
    </source>
</evidence>
<dbReference type="STRING" id="7719.ENSCINP00000034922"/>
<evidence type="ECO:0000256" key="3">
    <source>
        <dbReference type="ARBA" id="ARBA00022833"/>
    </source>
</evidence>
<dbReference type="OMA" id="DPKHLLW"/>